<accession>A0A1T2XM37</accession>
<gene>
    <name evidence="3" type="ORF">BVG16_00845</name>
</gene>
<dbReference type="PROSITE" id="PS00922">
    <property type="entry name" value="TRANSGLYCOSYLASE"/>
    <property type="match status" value="1"/>
</dbReference>
<dbReference type="GO" id="GO:0016020">
    <property type="term" value="C:membrane"/>
    <property type="evidence" value="ECO:0007669"/>
    <property type="project" value="InterPro"/>
</dbReference>
<feature type="domain" description="Transglycosylase SLT" evidence="2">
    <location>
        <begin position="40"/>
        <end position="154"/>
    </location>
</feature>
<dbReference type="AlphaFoldDB" id="A0A1T2XM37"/>
<dbReference type="Pfam" id="PF01464">
    <property type="entry name" value="SLT"/>
    <property type="match status" value="1"/>
</dbReference>
<dbReference type="PANTHER" id="PTHR37423">
    <property type="entry name" value="SOLUBLE LYTIC MUREIN TRANSGLYCOSYLASE-RELATED"/>
    <property type="match status" value="1"/>
</dbReference>
<dbReference type="Gene3D" id="1.10.530.10">
    <property type="match status" value="1"/>
</dbReference>
<organism evidence="3 4">
    <name type="scientific">Paenibacillus selenitireducens</name>
    <dbReference type="NCBI Taxonomy" id="1324314"/>
    <lineage>
        <taxon>Bacteria</taxon>
        <taxon>Bacillati</taxon>
        <taxon>Bacillota</taxon>
        <taxon>Bacilli</taxon>
        <taxon>Bacillales</taxon>
        <taxon>Paenibacillaceae</taxon>
        <taxon>Paenibacillus</taxon>
    </lineage>
</organism>
<evidence type="ECO:0000259" key="2">
    <source>
        <dbReference type="Pfam" id="PF01464"/>
    </source>
</evidence>
<dbReference type="SUPFAM" id="SSF53955">
    <property type="entry name" value="Lysozyme-like"/>
    <property type="match status" value="1"/>
</dbReference>
<dbReference type="EMBL" id="MSZX01000001">
    <property type="protein sequence ID" value="OPA80929.1"/>
    <property type="molecule type" value="Genomic_DNA"/>
</dbReference>
<dbReference type="OrthoDB" id="9815002at2"/>
<name>A0A1T2XM37_9BACL</name>
<comment type="similarity">
    <text evidence="1">Belongs to the transglycosylase Slt family.</text>
</comment>
<reference evidence="3 4" key="1">
    <citation type="submission" date="2017-01" db="EMBL/GenBank/DDBJ databases">
        <title>Genome analysis of Paenibacillus selenitrireducens ES3-24.</title>
        <authorList>
            <person name="Xu D."/>
            <person name="Yao R."/>
            <person name="Zheng S."/>
        </authorList>
    </citation>
    <scope>NUCLEOTIDE SEQUENCE [LARGE SCALE GENOMIC DNA]</scope>
    <source>
        <strain evidence="3 4">ES3-24</strain>
    </source>
</reference>
<dbReference type="STRING" id="1324314.BVG16_00845"/>
<evidence type="ECO:0000313" key="3">
    <source>
        <dbReference type="EMBL" id="OPA80929.1"/>
    </source>
</evidence>
<sequence>MNLLRKKRVLLVIFIAFVTVLFFRSAWMGTWLYPIPYKDVIEKHAKNYEVDPLLVAAIIRVESNYKPSQESRKGALGMMQVMPNTASWIIEQAKFDAVTLEDLKHEPEPNIQIGTWYIASLLTRFDQNKYAALAAYNAGPTVVAKWLQNETWDGSIEQVKKIPYGETKNYVQRVVYYYNKYNDIYGH</sequence>
<dbReference type="InterPro" id="IPR008258">
    <property type="entry name" value="Transglycosylase_SLT_dom_1"/>
</dbReference>
<evidence type="ECO:0000256" key="1">
    <source>
        <dbReference type="ARBA" id="ARBA00007734"/>
    </source>
</evidence>
<comment type="caution">
    <text evidence="3">The sequence shown here is derived from an EMBL/GenBank/DDBJ whole genome shotgun (WGS) entry which is preliminary data.</text>
</comment>
<dbReference type="PANTHER" id="PTHR37423:SF5">
    <property type="entry name" value="SOLUBLE LYTIC MUREIN TRANSGLYCOSYLASE"/>
    <property type="match status" value="1"/>
</dbReference>
<keyword evidence="4" id="KW-1185">Reference proteome</keyword>
<dbReference type="GO" id="GO:0000270">
    <property type="term" value="P:peptidoglycan metabolic process"/>
    <property type="evidence" value="ECO:0007669"/>
    <property type="project" value="InterPro"/>
</dbReference>
<dbReference type="RefSeq" id="WP_078496653.1">
    <property type="nucleotide sequence ID" value="NZ_MSZX01000001.1"/>
</dbReference>
<proteinExistence type="inferred from homology"/>
<dbReference type="Proteomes" id="UP000190188">
    <property type="component" value="Unassembled WGS sequence"/>
</dbReference>
<protein>
    <submittedName>
        <fullName evidence="3">Lytic transglycosylase</fullName>
    </submittedName>
</protein>
<dbReference type="InterPro" id="IPR023346">
    <property type="entry name" value="Lysozyme-like_dom_sf"/>
</dbReference>
<evidence type="ECO:0000313" key="4">
    <source>
        <dbReference type="Proteomes" id="UP000190188"/>
    </source>
</evidence>
<dbReference type="CDD" id="cd16896">
    <property type="entry name" value="LT_Slt70-like"/>
    <property type="match status" value="1"/>
</dbReference>
<dbReference type="InterPro" id="IPR000189">
    <property type="entry name" value="Transglyc_AS"/>
</dbReference>
<dbReference type="GO" id="GO:0008933">
    <property type="term" value="F:peptidoglycan lytic transglycosylase activity"/>
    <property type="evidence" value="ECO:0007669"/>
    <property type="project" value="InterPro"/>
</dbReference>